<dbReference type="AlphaFoldDB" id="A0A4Z1RG30"/>
<keyword evidence="3" id="KW-0255">Endonuclease</keyword>
<dbReference type="Pfam" id="PF03372">
    <property type="entry name" value="Exo_endo_phos"/>
    <property type="match status" value="1"/>
</dbReference>
<keyword evidence="3" id="KW-0378">Hydrolase</keyword>
<dbReference type="SUPFAM" id="SSF56219">
    <property type="entry name" value="DNase I-like"/>
    <property type="match status" value="1"/>
</dbReference>
<comment type="caution">
    <text evidence="3">The sequence shown here is derived from an EMBL/GenBank/DDBJ whole genome shotgun (WGS) entry which is preliminary data.</text>
</comment>
<proteinExistence type="predicted"/>
<dbReference type="InterPro" id="IPR005135">
    <property type="entry name" value="Endo/exonuclease/phosphatase"/>
</dbReference>
<reference evidence="3 4" key="1">
    <citation type="submission" date="2019-01" db="EMBL/GenBank/DDBJ databases">
        <authorList>
            <person name="Zhang S."/>
        </authorList>
    </citation>
    <scope>NUCLEOTIDE SEQUENCE [LARGE SCALE GENOMIC DNA]</scope>
    <source>
        <strain evidence="3 4">1626</strain>
    </source>
</reference>
<dbReference type="InterPro" id="IPR036691">
    <property type="entry name" value="Endo/exonu/phosph_ase_sf"/>
</dbReference>
<keyword evidence="1" id="KW-0732">Signal</keyword>
<feature type="chain" id="PRO_5021487737" evidence="1">
    <location>
        <begin position="27"/>
        <end position="582"/>
    </location>
</feature>
<feature type="domain" description="Endonuclease/exonuclease/phosphatase" evidence="2">
    <location>
        <begin position="321"/>
        <end position="569"/>
    </location>
</feature>
<dbReference type="PANTHER" id="PTHR42834:SF1">
    <property type="entry name" value="ENDONUCLEASE_EXONUCLEASE_PHOSPHATASE FAMILY PROTEIN (AFU_ORTHOLOGUE AFUA_3G09210)"/>
    <property type="match status" value="1"/>
</dbReference>
<dbReference type="NCBIfam" id="NF033681">
    <property type="entry name" value="ExeM_NucH_DNase"/>
    <property type="match status" value="1"/>
</dbReference>
<accession>A0A4Z1RG30</accession>
<dbReference type="Gene3D" id="3.60.10.10">
    <property type="entry name" value="Endonuclease/exonuclease/phosphatase"/>
    <property type="match status" value="1"/>
</dbReference>
<sequence length="582" mass="60673">MSQRHPPFHRTALAALVLVLSGCAGTSTKPPSAAGVVAIGEVQGRAARSPLEGSVVTVEGVVTGAFSTGLGGWFVQDAGDGDAHTADGLFVLEGVDGPRAGTRVRIRGEVVEHGDQGGPTLTALVPQVVDILGDAPLPPAVRLQAPPHDWSQHEGMRVRIDVPLTISGHHELERRGVLLASFDGRLRTPTEVVAPGEAARIAAADNARRSLLLDDASAEPPAQVWYLPAQAQAPRSGSQIEAGAEGIVDIRWGQPRLQLTAPLQLDAAPRPPPPRVAGDLRLAALNLENLFNGDGHGGGFPTPRGARTQAEFEVQLARHVATIHALDADIVALMELENDGDGADSAVAALVSALNAEAGAWRFVPNAPLAGGDAIRVGMLYRGDRVRVHGRPAALLDGPFVHGSRPPLAQAFVPVGGGPALVVVANHFKSKGCGSPSGADADQGDGQSCWNATRTAAARALHAWLDTDPTGAGSALTAIVGDLNAYAQEDPLRVLHDAGWQDAFAVAGVERPYSYVFNGQAGRLDHALLSPALAARLAGAAHWHVNADEPASLGYRHDPARTPWRSSDHDPLLLGFHLSQSH</sequence>
<evidence type="ECO:0000259" key="2">
    <source>
        <dbReference type="Pfam" id="PF03372"/>
    </source>
</evidence>
<keyword evidence="4" id="KW-1185">Reference proteome</keyword>
<dbReference type="CDD" id="cd10283">
    <property type="entry name" value="MnuA_DNase1-like"/>
    <property type="match status" value="1"/>
</dbReference>
<dbReference type="RefSeq" id="WP_134674488.1">
    <property type="nucleotide sequence ID" value="NZ_SPUH01000001.1"/>
</dbReference>
<dbReference type="GO" id="GO:0004519">
    <property type="term" value="F:endonuclease activity"/>
    <property type="evidence" value="ECO:0007669"/>
    <property type="project" value="UniProtKB-KW"/>
</dbReference>
<evidence type="ECO:0000313" key="4">
    <source>
        <dbReference type="Proteomes" id="UP000298681"/>
    </source>
</evidence>
<dbReference type="PANTHER" id="PTHR42834">
    <property type="entry name" value="ENDONUCLEASE/EXONUCLEASE/PHOSPHATASE FAMILY PROTEIN (AFU_ORTHOLOGUE AFUA_3G09210)"/>
    <property type="match status" value="1"/>
</dbReference>
<organism evidence="3 4">
    <name type="scientific">Luteimonas yindakuii</name>
    <dbReference type="NCBI Taxonomy" id="2565782"/>
    <lineage>
        <taxon>Bacteria</taxon>
        <taxon>Pseudomonadati</taxon>
        <taxon>Pseudomonadota</taxon>
        <taxon>Gammaproteobacteria</taxon>
        <taxon>Lysobacterales</taxon>
        <taxon>Lysobacteraceae</taxon>
        <taxon>Luteimonas</taxon>
    </lineage>
</organism>
<evidence type="ECO:0000313" key="3">
    <source>
        <dbReference type="EMBL" id="TKS55133.1"/>
    </source>
</evidence>
<protein>
    <submittedName>
        <fullName evidence="3">ExeM/NucH family extracellular endonuclease</fullName>
    </submittedName>
</protein>
<dbReference type="EMBL" id="SPUH01000001">
    <property type="protein sequence ID" value="TKS55133.1"/>
    <property type="molecule type" value="Genomic_DNA"/>
</dbReference>
<gene>
    <name evidence="3" type="ORF">E4582_10420</name>
</gene>
<evidence type="ECO:0000256" key="1">
    <source>
        <dbReference type="SAM" id="SignalP"/>
    </source>
</evidence>
<feature type="signal peptide" evidence="1">
    <location>
        <begin position="1"/>
        <end position="26"/>
    </location>
</feature>
<keyword evidence="3" id="KW-0540">Nuclease</keyword>
<dbReference type="InterPro" id="IPR047971">
    <property type="entry name" value="ExeM-like"/>
</dbReference>
<dbReference type="PROSITE" id="PS51257">
    <property type="entry name" value="PROKAR_LIPOPROTEIN"/>
    <property type="match status" value="1"/>
</dbReference>
<dbReference type="Proteomes" id="UP000298681">
    <property type="component" value="Unassembled WGS sequence"/>
</dbReference>
<name>A0A4Z1RG30_9GAMM</name>